<dbReference type="EMBL" id="OZ035832">
    <property type="protein sequence ID" value="CAL1570807.1"/>
    <property type="molecule type" value="Genomic_DNA"/>
</dbReference>
<dbReference type="GO" id="GO:0007166">
    <property type="term" value="P:cell surface receptor signaling pathway"/>
    <property type="evidence" value="ECO:0007669"/>
    <property type="project" value="TreeGrafter"/>
</dbReference>
<dbReference type="GO" id="GO:0045059">
    <property type="term" value="P:positive thymic T cell selection"/>
    <property type="evidence" value="ECO:0007669"/>
    <property type="project" value="TreeGrafter"/>
</dbReference>
<evidence type="ECO:0000256" key="3">
    <source>
        <dbReference type="SAM" id="SignalP"/>
    </source>
</evidence>
<dbReference type="Gene3D" id="2.60.40.10">
    <property type="entry name" value="Immunoglobulins"/>
    <property type="match status" value="1"/>
</dbReference>
<dbReference type="PANTHER" id="PTHR10570:SF8">
    <property type="entry name" value="T-CELL SURFACE GLYCOPROTEIN CD3 GAMMA CHAIN"/>
    <property type="match status" value="1"/>
</dbReference>
<accession>A0AAV2J4L3</accession>
<feature type="chain" id="PRO_5043573137" evidence="3">
    <location>
        <begin position="19"/>
        <end position="158"/>
    </location>
</feature>
<feature type="region of interest" description="Disordered" evidence="1">
    <location>
        <begin position="117"/>
        <end position="140"/>
    </location>
</feature>
<feature type="signal peptide" evidence="3">
    <location>
        <begin position="1"/>
        <end position="18"/>
    </location>
</feature>
<keyword evidence="5" id="KW-1185">Reference proteome</keyword>
<dbReference type="InterPro" id="IPR013783">
    <property type="entry name" value="Ig-like_fold"/>
</dbReference>
<evidence type="ECO:0000313" key="5">
    <source>
        <dbReference type="Proteomes" id="UP001497482"/>
    </source>
</evidence>
<name>A0AAV2J4L3_KNICA</name>
<keyword evidence="2" id="KW-1133">Transmembrane helix</keyword>
<reference evidence="4 5" key="1">
    <citation type="submission" date="2024-04" db="EMBL/GenBank/DDBJ databases">
        <authorList>
            <person name="Waldvogel A.-M."/>
            <person name="Schoenle A."/>
        </authorList>
    </citation>
    <scope>NUCLEOTIDE SEQUENCE [LARGE SCALE GENOMIC DNA]</scope>
</reference>
<dbReference type="PANTHER" id="PTHR10570">
    <property type="entry name" value="T-CELL SURFACE GLYCOPROTEIN CD3 GAMMA CHAIN / DELTA CHAIN"/>
    <property type="match status" value="1"/>
</dbReference>
<keyword evidence="2" id="KW-0472">Membrane</keyword>
<dbReference type="GO" id="GO:0009897">
    <property type="term" value="C:external side of plasma membrane"/>
    <property type="evidence" value="ECO:0007669"/>
    <property type="project" value="TreeGrafter"/>
</dbReference>
<keyword evidence="2" id="KW-0812">Transmembrane</keyword>
<dbReference type="GO" id="GO:0042105">
    <property type="term" value="C:alpha-beta T cell receptor complex"/>
    <property type="evidence" value="ECO:0007669"/>
    <property type="project" value="TreeGrafter"/>
</dbReference>
<dbReference type="InterPro" id="IPR015484">
    <property type="entry name" value="CD3_esu/gsu/dsu"/>
</dbReference>
<feature type="transmembrane region" description="Helical" evidence="2">
    <location>
        <begin position="90"/>
        <end position="112"/>
    </location>
</feature>
<protein>
    <submittedName>
        <fullName evidence="4">Uncharacterized protein</fullName>
    </submittedName>
</protein>
<organism evidence="4 5">
    <name type="scientific">Knipowitschia caucasica</name>
    <name type="common">Caucasian dwarf goby</name>
    <name type="synonym">Pomatoschistus caucasicus</name>
    <dbReference type="NCBI Taxonomy" id="637954"/>
    <lineage>
        <taxon>Eukaryota</taxon>
        <taxon>Metazoa</taxon>
        <taxon>Chordata</taxon>
        <taxon>Craniata</taxon>
        <taxon>Vertebrata</taxon>
        <taxon>Euteleostomi</taxon>
        <taxon>Actinopterygii</taxon>
        <taxon>Neopterygii</taxon>
        <taxon>Teleostei</taxon>
        <taxon>Neoteleostei</taxon>
        <taxon>Acanthomorphata</taxon>
        <taxon>Gobiaria</taxon>
        <taxon>Gobiiformes</taxon>
        <taxon>Gobioidei</taxon>
        <taxon>Gobiidae</taxon>
        <taxon>Gobiinae</taxon>
        <taxon>Knipowitschia</taxon>
    </lineage>
</organism>
<dbReference type="Pfam" id="PF16681">
    <property type="entry name" value="Ig_5"/>
    <property type="match status" value="1"/>
</dbReference>
<sequence>MEMKLLLLLVCIPGSVKSGLEVESSSGGVKIKCASHQILYKGEFLLADNMVQYQDSNTGEYVCKNSTEEQKIFVKFRTCENCVELDVMSAAGLIVGDVLATVVIGVSIFLIAKHSQTTSPNKKGSDKQRLVPNEATSDPYQRLRFRNGQREIYDELAR</sequence>
<keyword evidence="3" id="KW-0732">Signal</keyword>
<dbReference type="Proteomes" id="UP001497482">
    <property type="component" value="Chromosome 10"/>
</dbReference>
<gene>
    <name evidence="4" type="ORF">KC01_LOCUS3032</name>
</gene>
<dbReference type="GO" id="GO:0004888">
    <property type="term" value="F:transmembrane signaling receptor activity"/>
    <property type="evidence" value="ECO:0007669"/>
    <property type="project" value="TreeGrafter"/>
</dbReference>
<evidence type="ECO:0000256" key="2">
    <source>
        <dbReference type="SAM" id="Phobius"/>
    </source>
</evidence>
<evidence type="ECO:0000313" key="4">
    <source>
        <dbReference type="EMBL" id="CAL1570807.1"/>
    </source>
</evidence>
<evidence type="ECO:0000256" key="1">
    <source>
        <dbReference type="SAM" id="MobiDB-lite"/>
    </source>
</evidence>
<dbReference type="AlphaFoldDB" id="A0AAV2J4L3"/>
<proteinExistence type="predicted"/>